<dbReference type="EMBL" id="FZQP02006870">
    <property type="protein sequence ID" value="VVD04479.1"/>
    <property type="molecule type" value="Genomic_DNA"/>
</dbReference>
<proteinExistence type="predicted"/>
<organism evidence="1 2">
    <name type="scientific">Leptidea sinapis</name>
    <dbReference type="NCBI Taxonomy" id="189913"/>
    <lineage>
        <taxon>Eukaryota</taxon>
        <taxon>Metazoa</taxon>
        <taxon>Ecdysozoa</taxon>
        <taxon>Arthropoda</taxon>
        <taxon>Hexapoda</taxon>
        <taxon>Insecta</taxon>
        <taxon>Pterygota</taxon>
        <taxon>Neoptera</taxon>
        <taxon>Endopterygota</taxon>
        <taxon>Lepidoptera</taxon>
        <taxon>Glossata</taxon>
        <taxon>Ditrysia</taxon>
        <taxon>Papilionoidea</taxon>
        <taxon>Pieridae</taxon>
        <taxon>Dismorphiinae</taxon>
        <taxon>Leptidea</taxon>
    </lineage>
</organism>
<sequence>MSRAGKKIRDHQKQWTYISNIASENLERRVYTDVETRLIENKTAGRMLKFIRGKGQQPSAERQKLQNELFAFRKNYAYINSSVEN</sequence>
<evidence type="ECO:0000313" key="2">
    <source>
        <dbReference type="Proteomes" id="UP000324832"/>
    </source>
</evidence>
<evidence type="ECO:0000313" key="1">
    <source>
        <dbReference type="EMBL" id="VVD04479.1"/>
    </source>
</evidence>
<accession>A0A5E4R535</accession>
<protein>
    <submittedName>
        <fullName evidence="1">Uncharacterized protein</fullName>
    </submittedName>
</protein>
<gene>
    <name evidence="1" type="ORF">LSINAPIS_LOCUS14223</name>
</gene>
<dbReference type="Proteomes" id="UP000324832">
    <property type="component" value="Unassembled WGS sequence"/>
</dbReference>
<keyword evidence="2" id="KW-1185">Reference proteome</keyword>
<name>A0A5E4R535_9NEOP</name>
<feature type="non-terminal residue" evidence="1">
    <location>
        <position position="85"/>
    </location>
</feature>
<dbReference type="AlphaFoldDB" id="A0A5E4R535"/>
<reference evidence="1 2" key="1">
    <citation type="submission" date="2017-07" db="EMBL/GenBank/DDBJ databases">
        <authorList>
            <person name="Talla V."/>
            <person name="Backstrom N."/>
        </authorList>
    </citation>
    <scope>NUCLEOTIDE SEQUENCE [LARGE SCALE GENOMIC DNA]</scope>
</reference>